<dbReference type="HOGENOM" id="CLU_749606_0_0_9"/>
<dbReference type="Pfam" id="PF08357">
    <property type="entry name" value="SEFIR"/>
    <property type="match status" value="1"/>
</dbReference>
<organism evidence="2 3">
    <name type="scientific">Clostridium thermobutyricum</name>
    <dbReference type="NCBI Taxonomy" id="29372"/>
    <lineage>
        <taxon>Bacteria</taxon>
        <taxon>Bacillati</taxon>
        <taxon>Bacillota</taxon>
        <taxon>Clostridia</taxon>
        <taxon>Eubacteriales</taxon>
        <taxon>Clostridiaceae</taxon>
        <taxon>Clostridium</taxon>
    </lineage>
</organism>
<protein>
    <recommendedName>
        <fullName evidence="1">SEFIR domain-containing protein</fullName>
    </recommendedName>
</protein>
<dbReference type="RefSeq" id="WP_002598466.1">
    <property type="nucleotide sequence ID" value="NZ_KB850956.1"/>
</dbReference>
<dbReference type="AlphaFoldDB" id="N9XZE0"/>
<dbReference type="Proteomes" id="UP000013097">
    <property type="component" value="Unassembled WGS sequence"/>
</dbReference>
<feature type="domain" description="SEFIR" evidence="1">
    <location>
        <begin position="3"/>
        <end position="140"/>
    </location>
</feature>
<evidence type="ECO:0000259" key="1">
    <source>
        <dbReference type="PROSITE" id="PS51534"/>
    </source>
</evidence>
<dbReference type="SUPFAM" id="SSF52200">
    <property type="entry name" value="Toll/Interleukin receptor TIR domain"/>
    <property type="match status" value="1"/>
</dbReference>
<dbReference type="InterPro" id="IPR013568">
    <property type="entry name" value="SEFIR_dom"/>
</dbReference>
<dbReference type="eggNOG" id="COG0775">
    <property type="taxonomic scope" value="Bacteria"/>
</dbReference>
<dbReference type="PROSITE" id="PS51534">
    <property type="entry name" value="SEFIR"/>
    <property type="match status" value="1"/>
</dbReference>
<keyword evidence="3" id="KW-1185">Reference proteome</keyword>
<reference evidence="2 3" key="1">
    <citation type="submission" date="2013-01" db="EMBL/GenBank/DDBJ databases">
        <title>The Genome Sequence of Clostridium colicanis 209318.</title>
        <authorList>
            <consortium name="The Broad Institute Genome Sequencing Platform"/>
            <person name="Earl A."/>
            <person name="Ward D."/>
            <person name="Feldgarden M."/>
            <person name="Gevers D."/>
            <person name="Courvalin P."/>
            <person name="Lambert T."/>
            <person name="Walker B."/>
            <person name="Young S.K."/>
            <person name="Zeng Q."/>
            <person name="Gargeya S."/>
            <person name="Fitzgerald M."/>
            <person name="Haas B."/>
            <person name="Abouelleil A."/>
            <person name="Alvarado L."/>
            <person name="Arachchi H.M."/>
            <person name="Berlin A.M."/>
            <person name="Chapman S.B."/>
            <person name="Dewar J."/>
            <person name="Goldberg J."/>
            <person name="Griggs A."/>
            <person name="Gujja S."/>
            <person name="Hansen M."/>
            <person name="Howarth C."/>
            <person name="Imamovic A."/>
            <person name="Larimer J."/>
            <person name="McCowan C."/>
            <person name="Murphy C."/>
            <person name="Neiman D."/>
            <person name="Pearson M."/>
            <person name="Priest M."/>
            <person name="Roberts A."/>
            <person name="Saif S."/>
            <person name="Shea T."/>
            <person name="Sisk P."/>
            <person name="Sykes S."/>
            <person name="Wortman J."/>
            <person name="Nusbaum C."/>
            <person name="Birren B."/>
        </authorList>
    </citation>
    <scope>NUCLEOTIDE SEQUENCE [LARGE SCALE GENOMIC DNA]</scope>
    <source>
        <strain evidence="2 3">209318</strain>
    </source>
</reference>
<accession>N9XZE0</accession>
<evidence type="ECO:0000313" key="3">
    <source>
        <dbReference type="Proteomes" id="UP000013097"/>
    </source>
</evidence>
<comment type="caution">
    <text evidence="2">The sequence shown here is derived from an EMBL/GenBank/DDBJ whole genome shotgun (WGS) entry which is preliminary data.</text>
</comment>
<dbReference type="PATRIC" id="fig|999411.4.peg.1938"/>
<name>N9XZE0_9CLOT</name>
<dbReference type="InterPro" id="IPR035897">
    <property type="entry name" value="Toll_tir_struct_dom_sf"/>
</dbReference>
<sequence>MTIPKVFISYAHDTEQFSDKVLEFSNKLRENNIDANIDQYEECPSEGWPRWMENQIEDSDYVIIVCTELYYNRIKNFKTKEGKGVNWEINIIYQHLYESCCNNTKFIPVIFNDYSTTKILKPLQSSTYYYVDKVKDFRKLCNRVKGIKNTIKPPLGKAVGDLEKTGDKIVEPKDRKNMFVTSMIDTKLWDNAKWSGIAYIFDKKDNEPPVMAFVYRNEEMANRIFENWKKICKDDILNELKISIIEKKNIGKKDGYFVYLTSNMEEVVKRAEKQGFYVDESLYAIISRFTYMEIDIFKNNLAIFKKQIQDKKEFYIAPAIVSDKKEQFKIDDILMNLKIKMNNITFVNFEDLTENDLEYSVVLNSEHN</sequence>
<proteinExistence type="predicted"/>
<gene>
    <name evidence="2" type="ORF">HMPREF1092_01972</name>
</gene>
<dbReference type="Gene3D" id="3.40.50.10140">
    <property type="entry name" value="Toll/interleukin-1 receptor homology (TIR) domain"/>
    <property type="match status" value="1"/>
</dbReference>
<dbReference type="EMBL" id="AGYT01000009">
    <property type="protein sequence ID" value="ENZ01264.1"/>
    <property type="molecule type" value="Genomic_DNA"/>
</dbReference>
<evidence type="ECO:0000313" key="2">
    <source>
        <dbReference type="EMBL" id="ENZ01264.1"/>
    </source>
</evidence>